<feature type="compositionally biased region" description="Polar residues" evidence="1">
    <location>
        <begin position="1"/>
        <end position="11"/>
    </location>
</feature>
<dbReference type="AlphaFoldDB" id="A0AAN8IHP4"/>
<evidence type="ECO:0000313" key="2">
    <source>
        <dbReference type="EMBL" id="KAK5970713.1"/>
    </source>
</evidence>
<organism evidence="2 3">
    <name type="scientific">Trichostrongylus colubriformis</name>
    <name type="common">Black scour worm</name>
    <dbReference type="NCBI Taxonomy" id="6319"/>
    <lineage>
        <taxon>Eukaryota</taxon>
        <taxon>Metazoa</taxon>
        <taxon>Ecdysozoa</taxon>
        <taxon>Nematoda</taxon>
        <taxon>Chromadorea</taxon>
        <taxon>Rhabditida</taxon>
        <taxon>Rhabditina</taxon>
        <taxon>Rhabditomorpha</taxon>
        <taxon>Strongyloidea</taxon>
        <taxon>Trichostrongylidae</taxon>
        <taxon>Trichostrongylus</taxon>
    </lineage>
</organism>
<proteinExistence type="predicted"/>
<dbReference type="EMBL" id="WIXE01018681">
    <property type="protein sequence ID" value="KAK5970713.1"/>
    <property type="molecule type" value="Genomic_DNA"/>
</dbReference>
<feature type="region of interest" description="Disordered" evidence="1">
    <location>
        <begin position="1"/>
        <end position="24"/>
    </location>
</feature>
<sequence>MQLATARQQNVHCEEENMAAQGKKQIADTPRRGLGIVKNMATPDRTLMKPATPFPKPTLQTVSSNLNFSESRRRLSELCSSQGALKSHSPVPQPLVQHRLDLSDDVIEECNFEEDRNESPALLPQSDVVLSEAENEAEYFQKLISEGYGTLYDISEEDSIESCGPENEPDDCEMRVDTPILTEDSQRFRYEKPDEEGLQNVKRYTLEEMENLFNTFNDVIIF</sequence>
<protein>
    <submittedName>
        <fullName evidence="2">Uncharacterized protein</fullName>
    </submittedName>
</protein>
<reference evidence="2 3" key="1">
    <citation type="submission" date="2019-10" db="EMBL/GenBank/DDBJ databases">
        <title>Assembly and Annotation for the nematode Trichostrongylus colubriformis.</title>
        <authorList>
            <person name="Martin J."/>
        </authorList>
    </citation>
    <scope>NUCLEOTIDE SEQUENCE [LARGE SCALE GENOMIC DNA]</scope>
    <source>
        <strain evidence="2">G859</strain>
        <tissue evidence="2">Whole worm</tissue>
    </source>
</reference>
<name>A0AAN8IHP4_TRICO</name>
<dbReference type="Proteomes" id="UP001331761">
    <property type="component" value="Unassembled WGS sequence"/>
</dbReference>
<gene>
    <name evidence="2" type="ORF">GCK32_005022</name>
</gene>
<accession>A0AAN8IHP4</accession>
<evidence type="ECO:0000256" key="1">
    <source>
        <dbReference type="SAM" id="MobiDB-lite"/>
    </source>
</evidence>
<evidence type="ECO:0000313" key="3">
    <source>
        <dbReference type="Proteomes" id="UP001331761"/>
    </source>
</evidence>
<keyword evidence="3" id="KW-1185">Reference proteome</keyword>
<comment type="caution">
    <text evidence="2">The sequence shown here is derived from an EMBL/GenBank/DDBJ whole genome shotgun (WGS) entry which is preliminary data.</text>
</comment>